<evidence type="ECO:0000256" key="1">
    <source>
        <dbReference type="SAM" id="MobiDB-lite"/>
    </source>
</evidence>
<comment type="caution">
    <text evidence="2">The sequence shown here is derived from an EMBL/GenBank/DDBJ whole genome shotgun (WGS) entry which is preliminary data.</text>
</comment>
<sequence>MSEKASMAEVGGIVADAGGGDDKGVGPGEGDVVSELRPRAEKRARPGPKNPFWFGPLNPVSLFIVSHIIF</sequence>
<name>A0AAV6KQ43_9ERIC</name>
<evidence type="ECO:0000313" key="3">
    <source>
        <dbReference type="Proteomes" id="UP000823749"/>
    </source>
</evidence>
<protein>
    <submittedName>
        <fullName evidence="2">Uncharacterized protein</fullName>
    </submittedName>
</protein>
<dbReference type="Proteomes" id="UP000823749">
    <property type="component" value="Chromosome 4"/>
</dbReference>
<organism evidence="2 3">
    <name type="scientific">Rhododendron griersonianum</name>
    <dbReference type="NCBI Taxonomy" id="479676"/>
    <lineage>
        <taxon>Eukaryota</taxon>
        <taxon>Viridiplantae</taxon>
        <taxon>Streptophyta</taxon>
        <taxon>Embryophyta</taxon>
        <taxon>Tracheophyta</taxon>
        <taxon>Spermatophyta</taxon>
        <taxon>Magnoliopsida</taxon>
        <taxon>eudicotyledons</taxon>
        <taxon>Gunneridae</taxon>
        <taxon>Pentapetalae</taxon>
        <taxon>asterids</taxon>
        <taxon>Ericales</taxon>
        <taxon>Ericaceae</taxon>
        <taxon>Ericoideae</taxon>
        <taxon>Rhodoreae</taxon>
        <taxon>Rhododendron</taxon>
    </lineage>
</organism>
<feature type="region of interest" description="Disordered" evidence="1">
    <location>
        <begin position="14"/>
        <end position="50"/>
    </location>
</feature>
<dbReference type="AlphaFoldDB" id="A0AAV6KQ43"/>
<gene>
    <name evidence="2" type="ORF">RHGRI_012320</name>
</gene>
<evidence type="ECO:0000313" key="2">
    <source>
        <dbReference type="EMBL" id="KAG5554721.1"/>
    </source>
</evidence>
<accession>A0AAV6KQ43</accession>
<proteinExistence type="predicted"/>
<reference evidence="2" key="1">
    <citation type="submission" date="2020-08" db="EMBL/GenBank/DDBJ databases">
        <title>Plant Genome Project.</title>
        <authorList>
            <person name="Zhang R.-G."/>
        </authorList>
    </citation>
    <scope>NUCLEOTIDE SEQUENCE</scope>
    <source>
        <strain evidence="2">WSP0</strain>
        <tissue evidence="2">Leaf</tissue>
    </source>
</reference>
<dbReference type="EMBL" id="JACTNZ010000004">
    <property type="protein sequence ID" value="KAG5554721.1"/>
    <property type="molecule type" value="Genomic_DNA"/>
</dbReference>
<keyword evidence="3" id="KW-1185">Reference proteome</keyword>
<feature type="compositionally biased region" description="Basic and acidic residues" evidence="1">
    <location>
        <begin position="34"/>
        <end position="44"/>
    </location>
</feature>